<name>A0AAD2GCU3_9STRA</name>
<feature type="transmembrane region" description="Helical" evidence="2">
    <location>
        <begin position="875"/>
        <end position="894"/>
    </location>
</feature>
<feature type="transmembrane region" description="Helical" evidence="2">
    <location>
        <begin position="791"/>
        <end position="816"/>
    </location>
</feature>
<protein>
    <submittedName>
        <fullName evidence="3">Uncharacterized protein</fullName>
    </submittedName>
</protein>
<dbReference type="PANTHER" id="PTHR36840:SF1">
    <property type="entry name" value="BLL5714 PROTEIN"/>
    <property type="match status" value="1"/>
</dbReference>
<gene>
    <name evidence="3" type="ORF">CYCCA115_LOCUS24236</name>
</gene>
<proteinExistence type="predicted"/>
<feature type="compositionally biased region" description="Basic and acidic residues" evidence="1">
    <location>
        <begin position="84"/>
        <end position="138"/>
    </location>
</feature>
<evidence type="ECO:0000313" key="3">
    <source>
        <dbReference type="EMBL" id="CAJ1970214.1"/>
    </source>
</evidence>
<feature type="transmembrane region" description="Helical" evidence="2">
    <location>
        <begin position="836"/>
        <end position="854"/>
    </location>
</feature>
<accession>A0AAD2GCU3</accession>
<reference evidence="3" key="1">
    <citation type="submission" date="2023-08" db="EMBL/GenBank/DDBJ databases">
        <authorList>
            <person name="Audoor S."/>
            <person name="Bilcke G."/>
        </authorList>
    </citation>
    <scope>NUCLEOTIDE SEQUENCE</scope>
</reference>
<organism evidence="3 4">
    <name type="scientific">Cylindrotheca closterium</name>
    <dbReference type="NCBI Taxonomy" id="2856"/>
    <lineage>
        <taxon>Eukaryota</taxon>
        <taxon>Sar</taxon>
        <taxon>Stramenopiles</taxon>
        <taxon>Ochrophyta</taxon>
        <taxon>Bacillariophyta</taxon>
        <taxon>Bacillariophyceae</taxon>
        <taxon>Bacillariophycidae</taxon>
        <taxon>Bacillariales</taxon>
        <taxon>Bacillariaceae</taxon>
        <taxon>Cylindrotheca</taxon>
    </lineage>
</organism>
<evidence type="ECO:0000256" key="2">
    <source>
        <dbReference type="SAM" id="Phobius"/>
    </source>
</evidence>
<sequence length="972" mass="109949">MDFGEIEVEKKYYPIDANEMEIEVQKQTTECEEIEVGKKYEMEVAYGAIQVEKKTDYGDEIELETKYDLETGKEMDYGQPQVQRKCDYGDETQVEKKMDYGEIEVEKKTDHGGEIEVGKKTDHGDEIEVEKKEEKSDGADDTANDEGDGSGRRTLVGETDTKDNKSPKKALFKSLSPSAGLIKRLTPTRQKRALAKIKTISLSRSRLDVPLNDDEDTTVQDVAGSTSDSQTTSPDISDTRASPENVADDDDDNSHESQVSENGDTLTSLRKIGNRRRHVGMAGLYSAGPSRSEPKSRPSLSGPPPRPTLARPTLNRPSMAASMRINKSNAGGRQMAGRGNLRRIHSQRNKAPQMKVQNFQDYLKMQQMQSVRRFDNTWNVDESEEEEEEEENLLEVAMPSKSIAARPSYEKSSEFSMSFRASSRPRDSRRVASTQGVTHLAQNADWFEFLDNVNDDDDETERDLDDFDVDKDQDVRTPFYCRPNQRQRWAAKQVLPHVNWGDLFFDLFFVSMAANLGNMVVGVLQKPANVVRGVIYFVGCFGPLFNSWEHKTKYQARYSVNDHAHQMFDIARIFVIGFAVLHIKSLDLFADPKSIEMGVFTFSLSVDSIFSFLVNMELFLYAKGDRRAIQTVTRRKMIQNAIFETPYVIATILAAIFFWSDVATETEPKENHLWRLADLPLTLCCASYLLRICTQIGIMQYHNRSKKIVDFQNRFVPHNIEFLIQRYGEWVMLMIGENVLALLIVETIESVDYYIVTTIGVVTVTTLHFLKHESDPRKPSRHALLRGTSNGLFYSVCVQLFSMTLIAFGVSLRIFLEAILKDFNQVPYDIADSAVGTLHCITLTVVLFSLELIHMSHSSSESGRSGFTFCKHEDFSVSLLFVVSAICKTVLLLFTATLPLWKTNPVFLSVSSSMVTGFFALSRVVTTSYQLMSKRKRHSEKVRQSRLDDVSIVSSSQAEDSEGFQIDNIVSA</sequence>
<feature type="transmembrane region" description="Helical" evidence="2">
    <location>
        <begin position="530"/>
        <end position="548"/>
    </location>
</feature>
<keyword evidence="2" id="KW-0812">Transmembrane</keyword>
<dbReference type="InterPro" id="IPR010640">
    <property type="entry name" value="Low_temperature_requirement_A"/>
</dbReference>
<dbReference type="Proteomes" id="UP001295423">
    <property type="component" value="Unassembled WGS sequence"/>
</dbReference>
<feature type="region of interest" description="Disordered" evidence="1">
    <location>
        <begin position="72"/>
        <end position="188"/>
    </location>
</feature>
<feature type="region of interest" description="Disordered" evidence="1">
    <location>
        <begin position="202"/>
        <end position="320"/>
    </location>
</feature>
<feature type="transmembrane region" description="Helical" evidence="2">
    <location>
        <begin position="569"/>
        <end position="586"/>
    </location>
</feature>
<dbReference type="Pfam" id="PF06772">
    <property type="entry name" value="LtrA"/>
    <property type="match status" value="1"/>
</dbReference>
<keyword evidence="2" id="KW-0472">Membrane</keyword>
<dbReference type="PANTHER" id="PTHR36840">
    <property type="entry name" value="BLL5714 PROTEIN"/>
    <property type="match status" value="1"/>
</dbReference>
<feature type="transmembrane region" description="Helical" evidence="2">
    <location>
        <begin position="906"/>
        <end position="926"/>
    </location>
</feature>
<feature type="transmembrane region" description="Helical" evidence="2">
    <location>
        <begin position="598"/>
        <end position="620"/>
    </location>
</feature>
<evidence type="ECO:0000313" key="4">
    <source>
        <dbReference type="Proteomes" id="UP001295423"/>
    </source>
</evidence>
<feature type="compositionally biased region" description="Low complexity" evidence="1">
    <location>
        <begin position="308"/>
        <end position="317"/>
    </location>
</feature>
<keyword evidence="2" id="KW-1133">Transmembrane helix</keyword>
<feature type="compositionally biased region" description="Polar residues" evidence="1">
    <location>
        <begin position="219"/>
        <end position="242"/>
    </location>
</feature>
<feature type="compositionally biased region" description="Polar residues" evidence="1">
    <location>
        <begin position="256"/>
        <end position="268"/>
    </location>
</feature>
<feature type="transmembrane region" description="Helical" evidence="2">
    <location>
        <begin position="641"/>
        <end position="659"/>
    </location>
</feature>
<dbReference type="AlphaFoldDB" id="A0AAD2GCU3"/>
<feature type="transmembrane region" description="Helical" evidence="2">
    <location>
        <begin position="751"/>
        <end position="770"/>
    </location>
</feature>
<feature type="compositionally biased region" description="Acidic residues" evidence="1">
    <location>
        <begin position="139"/>
        <end position="148"/>
    </location>
</feature>
<keyword evidence="4" id="KW-1185">Reference proteome</keyword>
<evidence type="ECO:0000256" key="1">
    <source>
        <dbReference type="SAM" id="MobiDB-lite"/>
    </source>
</evidence>
<dbReference type="EMBL" id="CAKOGP040002480">
    <property type="protein sequence ID" value="CAJ1970214.1"/>
    <property type="molecule type" value="Genomic_DNA"/>
</dbReference>
<comment type="caution">
    <text evidence="3">The sequence shown here is derived from an EMBL/GenBank/DDBJ whole genome shotgun (WGS) entry which is preliminary data.</text>
</comment>